<name>A0A1Q5T140_9EURO</name>
<gene>
    <name evidence="2" type="ORF">PENSUB_12189</name>
</gene>
<dbReference type="Proteomes" id="UP000186955">
    <property type="component" value="Unassembled WGS sequence"/>
</dbReference>
<feature type="compositionally biased region" description="Polar residues" evidence="1">
    <location>
        <begin position="26"/>
        <end position="36"/>
    </location>
</feature>
<proteinExistence type="predicted"/>
<keyword evidence="3" id="KW-1185">Reference proteome</keyword>
<dbReference type="AlphaFoldDB" id="A0A1Q5T140"/>
<accession>A0A1Q5T140</accession>
<evidence type="ECO:0000256" key="1">
    <source>
        <dbReference type="SAM" id="MobiDB-lite"/>
    </source>
</evidence>
<evidence type="ECO:0000313" key="3">
    <source>
        <dbReference type="Proteomes" id="UP000186955"/>
    </source>
</evidence>
<evidence type="ECO:0000313" key="2">
    <source>
        <dbReference type="EMBL" id="OKO93910.1"/>
    </source>
</evidence>
<reference evidence="2 3" key="1">
    <citation type="submission" date="2016-10" db="EMBL/GenBank/DDBJ databases">
        <title>Genome sequence of the ascomycete fungus Penicillium subrubescens.</title>
        <authorList>
            <person name="De Vries R.P."/>
            <person name="Peng M."/>
            <person name="Dilokpimol A."/>
            <person name="Hilden K."/>
            <person name="Makela M.R."/>
            <person name="Grigoriev I."/>
            <person name="Riley R."/>
            <person name="Granchi Z."/>
        </authorList>
    </citation>
    <scope>NUCLEOTIDE SEQUENCE [LARGE SCALE GENOMIC DNA]</scope>
    <source>
        <strain evidence="2 3">CBS 132785</strain>
    </source>
</reference>
<dbReference type="EMBL" id="MNBE01000723">
    <property type="protein sequence ID" value="OKO93910.1"/>
    <property type="molecule type" value="Genomic_DNA"/>
</dbReference>
<feature type="region of interest" description="Disordered" evidence="1">
    <location>
        <begin position="25"/>
        <end position="64"/>
    </location>
</feature>
<organism evidence="2 3">
    <name type="scientific">Penicillium subrubescens</name>
    <dbReference type="NCBI Taxonomy" id="1316194"/>
    <lineage>
        <taxon>Eukaryota</taxon>
        <taxon>Fungi</taxon>
        <taxon>Dikarya</taxon>
        <taxon>Ascomycota</taxon>
        <taxon>Pezizomycotina</taxon>
        <taxon>Eurotiomycetes</taxon>
        <taxon>Eurotiomycetidae</taxon>
        <taxon>Eurotiales</taxon>
        <taxon>Aspergillaceae</taxon>
        <taxon>Penicillium</taxon>
    </lineage>
</organism>
<comment type="caution">
    <text evidence="2">The sequence shown here is derived from an EMBL/GenBank/DDBJ whole genome shotgun (WGS) entry which is preliminary data.</text>
</comment>
<protein>
    <submittedName>
        <fullName evidence="2">Uncharacterized protein</fullName>
    </submittedName>
</protein>
<sequence length="368" mass="40522">MNGTTPPFSLGEKLAAVVTELILSNADEQPTPSSCAESGKTSRKTSGKTSYLPKFRAPDRRPTQLDDLDDSIYHQIYPTQEKARLCADAKHFYVVSSGASLVDPGIIMASAGTGNDYLIADYHEEADDKTLDILRKVGAASMAFLKICVYAGLMSDWQFDNLLAMTVQFRVLGYWRVHSMPRRPSEAYGSRMTGLIIHGHIDLGLMVGVVGASLATGETINEAEFMQLMETCTLINDMLDFRGDKVQKQRENVVRHGLRGSACKYLDGSIAKCVKGAAELIGRRKINAGHYEPLQLGSHGMPSQGALNSYGTLGNDGPRVTMKRKALQISYPKYKQTPETHFAWLADAAREMLNPSNLRRLVDFVHSE</sequence>